<reference evidence="1 2" key="1">
    <citation type="submission" date="2018-05" db="EMBL/GenBank/DDBJ databases">
        <title>Genomic Encyclopedia of Type Strains, Phase IV (KMG-IV): sequencing the most valuable type-strain genomes for metagenomic binning, comparative biology and taxonomic classification.</title>
        <authorList>
            <person name="Goeker M."/>
        </authorList>
    </citation>
    <scope>NUCLEOTIDE SEQUENCE [LARGE SCALE GENOMIC DNA]</scope>
    <source>
        <strain evidence="1 2">DSM 16791</strain>
    </source>
</reference>
<dbReference type="RefSeq" id="WP_110031849.1">
    <property type="nucleotide sequence ID" value="NZ_QGTR01000002.1"/>
</dbReference>
<protein>
    <submittedName>
        <fullName evidence="1">Asparaginase</fullName>
    </submittedName>
</protein>
<evidence type="ECO:0000313" key="1">
    <source>
        <dbReference type="EMBL" id="PWW02137.1"/>
    </source>
</evidence>
<dbReference type="EMBL" id="QGTR01000002">
    <property type="protein sequence ID" value="PWW02137.1"/>
    <property type="molecule type" value="Genomic_DNA"/>
</dbReference>
<name>A0A317PMZ7_9HYPH</name>
<dbReference type="Proteomes" id="UP000246352">
    <property type="component" value="Unassembled WGS sequence"/>
</dbReference>
<comment type="caution">
    <text evidence="1">The sequence shown here is derived from an EMBL/GenBank/DDBJ whole genome shotgun (WGS) entry which is preliminary data.</text>
</comment>
<dbReference type="OrthoDB" id="9780674at2"/>
<dbReference type="PANTHER" id="PTHR42110:SF1">
    <property type="entry name" value="L-ASPARAGINASE, PUTATIVE (AFU_ORTHOLOGUE AFUA_3G11890)-RELATED"/>
    <property type="match status" value="1"/>
</dbReference>
<organism evidence="1 2">
    <name type="scientific">Hoeflea marina</name>
    <dbReference type="NCBI Taxonomy" id="274592"/>
    <lineage>
        <taxon>Bacteria</taxon>
        <taxon>Pseudomonadati</taxon>
        <taxon>Pseudomonadota</taxon>
        <taxon>Alphaproteobacteria</taxon>
        <taxon>Hyphomicrobiales</taxon>
        <taxon>Rhizobiaceae</taxon>
        <taxon>Hoeflea</taxon>
    </lineage>
</organism>
<dbReference type="Pfam" id="PF06089">
    <property type="entry name" value="Asparaginase_II"/>
    <property type="match status" value="1"/>
</dbReference>
<proteinExistence type="predicted"/>
<sequence>MQNPVLVEVTRGAVVESLHRGMVAVVDGDGGLVMGLGDIDRPVFPRSATKSMQALALVETGAADAYGFGERELALACSSHSGEPGHMALAGDMAARAGLGEADFECGRHWSSEQSVLIEQARAGDKPNQLGNNCSGKHAGFLCLSCHAGVDHHGYVGYDHFVQSTIRDTVSSLTGDPMGVDNCGTDGCSIPTYASPLRGIAHGFARMATGTGLGPVRAKAAKRLMSACMAEPWYVAGTGRACTELMQIAPGRIFAKTGAEGVFCAAVPEKGVGIALKCEDGAGRGAETMVAAVLAKLFADDGEICGKLGAMASRTMRNWNGIEVGTVRPAGELAG</sequence>
<evidence type="ECO:0000313" key="2">
    <source>
        <dbReference type="Proteomes" id="UP000246352"/>
    </source>
</evidence>
<dbReference type="PANTHER" id="PTHR42110">
    <property type="entry name" value="L-ASPARAGINASE, PUTATIVE (AFU_ORTHOLOGUE AFUA_3G11890)-RELATED"/>
    <property type="match status" value="1"/>
</dbReference>
<dbReference type="InterPro" id="IPR010349">
    <property type="entry name" value="Asparaginase_II"/>
</dbReference>
<keyword evidence="2" id="KW-1185">Reference proteome</keyword>
<gene>
    <name evidence="1" type="ORF">DFR52_102805</name>
</gene>
<accession>A0A317PMZ7</accession>
<dbReference type="AlphaFoldDB" id="A0A317PMZ7"/>